<reference evidence="1" key="1">
    <citation type="submission" date="2014-12" db="EMBL/GenBank/DDBJ databases">
        <authorList>
            <person name="Hall J."/>
        </authorList>
    </citation>
    <scope>NUCLEOTIDE SEQUENCE [LARGE SCALE GENOMIC DNA]</scope>
    <source>
        <strain evidence="1">SBW25</strain>
        <plasmid evidence="1">pQBR55</plasmid>
    </source>
</reference>
<reference evidence="1" key="2">
    <citation type="submission" date="2015-06" db="EMBL/GenBank/DDBJ databases">
        <title>Environmentally co-occuring mercury resistance plasmids are genetically and phenotypically diverse and confer variable context-dependent fitness effects.</title>
        <authorList>
            <person name="Hall J.P.J."/>
            <person name="Harrison E."/>
            <person name="Lilley A.K."/>
            <person name="Paterson S."/>
            <person name="Spiers A.J."/>
            <person name="Brockhurst M.A."/>
        </authorList>
    </citation>
    <scope>NUCLEOTIDE SEQUENCE [LARGE SCALE GENOMIC DNA]</scope>
    <source>
        <strain evidence="1">SBW25</strain>
        <plasmid evidence="1">pQBR55</plasmid>
    </source>
</reference>
<proteinExistence type="predicted"/>
<dbReference type="EMBL" id="LN713927">
    <property type="protein sequence ID" value="CEK42475.1"/>
    <property type="molecule type" value="Genomic_DNA"/>
</dbReference>
<protein>
    <submittedName>
        <fullName evidence="1">NreA-like protein</fullName>
    </submittedName>
</protein>
<accession>A0A0G4E5J1</accession>
<dbReference type="Gene3D" id="1.20.58.1000">
    <property type="entry name" value="Metal-sensitive repressor, helix protomer"/>
    <property type="match status" value="1"/>
</dbReference>
<gene>
    <name evidence="1" type="ORF">PQBR55_0096</name>
</gene>
<dbReference type="InterPro" id="IPR038390">
    <property type="entry name" value="Metal_Tscrpt_repr_sf"/>
</dbReference>
<name>A0A0G4E5J1_PSEFS</name>
<evidence type="ECO:0000313" key="1">
    <source>
        <dbReference type="EMBL" id="CEK42475.1"/>
    </source>
</evidence>
<organism evidence="1">
    <name type="scientific">Pseudomonas fluorescens (strain SBW25)</name>
    <dbReference type="NCBI Taxonomy" id="216595"/>
    <lineage>
        <taxon>Bacteria</taxon>
        <taxon>Pseudomonadati</taxon>
        <taxon>Pseudomonadota</taxon>
        <taxon>Gammaproteobacteria</taxon>
        <taxon>Pseudomonadales</taxon>
        <taxon>Pseudomonadaceae</taxon>
        <taxon>Pseudomonas</taxon>
    </lineage>
</organism>
<sequence length="46" mass="5283">MEKAVCQAKRVLIQDHIDHCLEHTVEALATGERASLEDFKQITKYL</sequence>
<dbReference type="AlphaFoldDB" id="A0A0G4E5J1"/>
<geneLocation type="plasmid" evidence="1">
    <name>pQBR55</name>
</geneLocation>
<keyword evidence="1" id="KW-0614">Plasmid</keyword>